<feature type="transmembrane region" description="Helical" evidence="1">
    <location>
        <begin position="70"/>
        <end position="89"/>
    </location>
</feature>
<dbReference type="PANTHER" id="PTHR48098">
    <property type="entry name" value="ENTEROCHELIN ESTERASE-RELATED"/>
    <property type="match status" value="1"/>
</dbReference>
<dbReference type="InterPro" id="IPR000801">
    <property type="entry name" value="Esterase-like"/>
</dbReference>
<dbReference type="SUPFAM" id="SSF53474">
    <property type="entry name" value="alpha/beta-Hydrolases"/>
    <property type="match status" value="1"/>
</dbReference>
<feature type="transmembrane region" description="Helical" evidence="1">
    <location>
        <begin position="6"/>
        <end position="26"/>
    </location>
</feature>
<comment type="caution">
    <text evidence="2">The sequence shown here is derived from an EMBL/GenBank/DDBJ whole genome shotgun (WGS) entry which is preliminary data.</text>
</comment>
<name>A0ABS2L4N6_9MICO</name>
<dbReference type="Proteomes" id="UP000776164">
    <property type="component" value="Unassembled WGS sequence"/>
</dbReference>
<dbReference type="InterPro" id="IPR050583">
    <property type="entry name" value="Mycobacterial_A85_antigen"/>
</dbReference>
<protein>
    <submittedName>
        <fullName evidence="2">Enterochelin esterase-like enzyme</fullName>
    </submittedName>
</protein>
<gene>
    <name evidence="2" type="ORF">JOE66_001667</name>
</gene>
<dbReference type="EMBL" id="JAFBBU010000001">
    <property type="protein sequence ID" value="MBM7472033.1"/>
    <property type="molecule type" value="Genomic_DNA"/>
</dbReference>
<dbReference type="Pfam" id="PF00756">
    <property type="entry name" value="Esterase"/>
    <property type="match status" value="1"/>
</dbReference>
<evidence type="ECO:0000313" key="2">
    <source>
        <dbReference type="EMBL" id="MBM7472033.1"/>
    </source>
</evidence>
<evidence type="ECO:0000313" key="3">
    <source>
        <dbReference type="Proteomes" id="UP000776164"/>
    </source>
</evidence>
<dbReference type="Gene3D" id="3.40.50.1820">
    <property type="entry name" value="alpha/beta hydrolase"/>
    <property type="match status" value="1"/>
</dbReference>
<dbReference type="PANTHER" id="PTHR48098:SF1">
    <property type="entry name" value="DIACYLGLYCEROL ACYLTRANSFERASE_MYCOLYLTRANSFERASE AG85A"/>
    <property type="match status" value="1"/>
</dbReference>
<reference evidence="2 3" key="1">
    <citation type="submission" date="2021-01" db="EMBL/GenBank/DDBJ databases">
        <title>Sequencing the genomes of 1000 actinobacteria strains.</title>
        <authorList>
            <person name="Klenk H.-P."/>
        </authorList>
    </citation>
    <scope>NUCLEOTIDE SEQUENCE [LARGE SCALE GENOMIC DNA]</scope>
    <source>
        <strain evidence="2 3">DSM 13057</strain>
    </source>
</reference>
<keyword evidence="3" id="KW-1185">Reference proteome</keyword>
<proteinExistence type="predicted"/>
<keyword evidence="1" id="KW-0812">Transmembrane</keyword>
<dbReference type="RefSeq" id="WP_343885821.1">
    <property type="nucleotide sequence ID" value="NZ_BAAAHT010000013.1"/>
</dbReference>
<dbReference type="InterPro" id="IPR029058">
    <property type="entry name" value="AB_hydrolase_fold"/>
</dbReference>
<evidence type="ECO:0000256" key="1">
    <source>
        <dbReference type="SAM" id="Phobius"/>
    </source>
</evidence>
<keyword evidence="1" id="KW-1133">Transmembrane helix</keyword>
<organism evidence="2 3">
    <name type="scientific">Subtercola frigoramans</name>
    <dbReference type="NCBI Taxonomy" id="120298"/>
    <lineage>
        <taxon>Bacteria</taxon>
        <taxon>Bacillati</taxon>
        <taxon>Actinomycetota</taxon>
        <taxon>Actinomycetes</taxon>
        <taxon>Micrococcales</taxon>
        <taxon>Microbacteriaceae</taxon>
        <taxon>Subtercola</taxon>
    </lineage>
</organism>
<keyword evidence="1" id="KW-0472">Membrane</keyword>
<accession>A0ABS2L4N6</accession>
<feature type="transmembrane region" description="Helical" evidence="1">
    <location>
        <begin position="38"/>
        <end position="58"/>
    </location>
</feature>
<sequence>MSMIEGPLVIALCSASVALLLFLVLVRPGLRWRRRSHSTALAVAAGVGALVGAAATWLTDDVLNLVGVDFSFATRLWIAATFAGVAVALCSFWRSRWYHKALGLCASVVFLMTGAVGINIDFGTYPTVNSLLGVSPYDSVSVPALAAAHDYPSPLSASWSAPADMPATGMVASVSIPATVSGFVARKALVYLPPAALTASPPVLPVVITLSGQPGSPSDPLVSGHLIESLDTFAQAHSGLAPIVVSPDQLGDAQNNPMCVDGALGNSATYLTVDVVNWIRSSLPVAAPGPEWGIAGFSQGGTCSIQLGAGHPELFGAILDVSGELVPANGEEQETIDSGFAGSRAAYLAALPESILKARAPYSTFAVFSAGQNDTIYQPDAVVMSDAARAAGMTVSYFVAPDSAHDYTTATYAFGRGFAELSAHWGL</sequence>
<feature type="transmembrane region" description="Helical" evidence="1">
    <location>
        <begin position="101"/>
        <end position="120"/>
    </location>
</feature>